<organism evidence="2 3">
    <name type="scientific">Marinomonas sargassi</name>
    <dbReference type="NCBI Taxonomy" id="2984494"/>
    <lineage>
        <taxon>Bacteria</taxon>
        <taxon>Pseudomonadati</taxon>
        <taxon>Pseudomonadota</taxon>
        <taxon>Gammaproteobacteria</taxon>
        <taxon>Oceanospirillales</taxon>
        <taxon>Oceanospirillaceae</taxon>
        <taxon>Marinomonas</taxon>
    </lineage>
</organism>
<name>A0ABT2YU44_9GAMM</name>
<feature type="domain" description="N-acetyltransferase" evidence="1">
    <location>
        <begin position="12"/>
        <end position="154"/>
    </location>
</feature>
<dbReference type="CDD" id="cd04301">
    <property type="entry name" value="NAT_SF"/>
    <property type="match status" value="1"/>
</dbReference>
<keyword evidence="3" id="KW-1185">Reference proteome</keyword>
<dbReference type="Gene3D" id="3.40.630.30">
    <property type="match status" value="1"/>
</dbReference>
<evidence type="ECO:0000313" key="3">
    <source>
        <dbReference type="Proteomes" id="UP001209713"/>
    </source>
</evidence>
<dbReference type="InterPro" id="IPR000182">
    <property type="entry name" value="GNAT_dom"/>
</dbReference>
<reference evidence="2 3" key="1">
    <citation type="submission" date="2022-10" db="EMBL/GenBank/DDBJ databases">
        <title>Marinomonas transparenta sp. nov. and Marinomonas sargassi sp. nov., isolated from marine alga (Sargassum natans (L.) Gaillon).</title>
        <authorList>
            <person name="Wang Y."/>
        </authorList>
    </citation>
    <scope>NUCLEOTIDE SEQUENCE [LARGE SCALE GENOMIC DNA]</scope>
    <source>
        <strain evidence="2 3">C2222</strain>
    </source>
</reference>
<dbReference type="SUPFAM" id="SSF55729">
    <property type="entry name" value="Acyl-CoA N-acyltransferases (Nat)"/>
    <property type="match status" value="1"/>
</dbReference>
<dbReference type="Proteomes" id="UP001209713">
    <property type="component" value="Unassembled WGS sequence"/>
</dbReference>
<dbReference type="InterPro" id="IPR016181">
    <property type="entry name" value="Acyl_CoA_acyltransferase"/>
</dbReference>
<evidence type="ECO:0000313" key="2">
    <source>
        <dbReference type="EMBL" id="MCV2403410.1"/>
    </source>
</evidence>
<protein>
    <submittedName>
        <fullName evidence="2">GNAT family N-acetyltransferase</fullName>
    </submittedName>
</protein>
<gene>
    <name evidence="2" type="ORF">OFY17_11025</name>
</gene>
<dbReference type="RefSeq" id="WP_263530791.1">
    <property type="nucleotide sequence ID" value="NZ_JAOVZB010000005.1"/>
</dbReference>
<dbReference type="PROSITE" id="PS51186">
    <property type="entry name" value="GNAT"/>
    <property type="match status" value="1"/>
</dbReference>
<dbReference type="EMBL" id="JAOVZB010000005">
    <property type="protein sequence ID" value="MCV2403410.1"/>
    <property type="molecule type" value="Genomic_DNA"/>
</dbReference>
<sequence length="156" mass="18619">MYFKENVLTMDITLRPALDTDIEFAFEAKRQAMGTHIEFKWGWDEVFQRSLHQQRYSEKPWFIIMLDGEPIGTLSIHKLPEHTRFGEFYLLSKYQNKGIGSQVLSAFLEECDKYSKTVILEYLKWNPVGSLYKRYGFRVTSENDIHYFMERSPQQK</sequence>
<accession>A0ABT2YU44</accession>
<proteinExistence type="predicted"/>
<evidence type="ECO:0000259" key="1">
    <source>
        <dbReference type="PROSITE" id="PS51186"/>
    </source>
</evidence>
<comment type="caution">
    <text evidence="2">The sequence shown here is derived from an EMBL/GenBank/DDBJ whole genome shotgun (WGS) entry which is preliminary data.</text>
</comment>
<dbReference type="Pfam" id="PF00583">
    <property type="entry name" value="Acetyltransf_1"/>
    <property type="match status" value="1"/>
</dbReference>